<evidence type="ECO:0000256" key="3">
    <source>
        <dbReference type="ARBA" id="ARBA00022679"/>
    </source>
</evidence>
<evidence type="ECO:0000256" key="1">
    <source>
        <dbReference type="ARBA" id="ARBA00007228"/>
    </source>
</evidence>
<evidence type="ECO:0000313" key="7">
    <source>
        <dbReference type="EMBL" id="ERK03077.1"/>
    </source>
</evidence>
<dbReference type="GO" id="GO:0008173">
    <property type="term" value="F:RNA methyltransferase activity"/>
    <property type="evidence" value="ECO:0007669"/>
    <property type="project" value="InterPro"/>
</dbReference>
<dbReference type="PANTHER" id="PTHR42786:SF2">
    <property type="entry name" value="TRNA (CYTIDINE_URIDINE-2'-O-)-METHYLTRANSFERASE TRMJ"/>
    <property type="match status" value="1"/>
</dbReference>
<dbReference type="PANTHER" id="PTHR42786">
    <property type="entry name" value="TRNA/RRNA METHYLTRANSFERASE"/>
    <property type="match status" value="1"/>
</dbReference>
<keyword evidence="2 6" id="KW-0489">Methyltransferase</keyword>
<dbReference type="Proteomes" id="UP000016646">
    <property type="component" value="Unassembled WGS sequence"/>
</dbReference>
<dbReference type="eggNOG" id="COG0565">
    <property type="taxonomic scope" value="Bacteria"/>
</dbReference>
<dbReference type="PATRIC" id="fig|1125725.3.peg.1729"/>
<evidence type="ECO:0000259" key="5">
    <source>
        <dbReference type="Pfam" id="PF00588"/>
    </source>
</evidence>
<dbReference type="EC" id="2.1.1.-" evidence="6"/>
<organism evidence="6 8">
    <name type="scientific">Treponema socranskii subsp. socranskii VPI DR56BR1116 = ATCC 35536</name>
    <dbReference type="NCBI Taxonomy" id="1125725"/>
    <lineage>
        <taxon>Bacteria</taxon>
        <taxon>Pseudomonadati</taxon>
        <taxon>Spirochaetota</taxon>
        <taxon>Spirochaetia</taxon>
        <taxon>Spirochaetales</taxon>
        <taxon>Treponemataceae</taxon>
        <taxon>Treponema</taxon>
    </lineage>
</organism>
<proteinExistence type="inferred from homology"/>
<feature type="domain" description="tRNA/rRNA methyltransferase SpoU type" evidence="5">
    <location>
        <begin position="9"/>
        <end position="161"/>
    </location>
</feature>
<dbReference type="InterPro" id="IPR001537">
    <property type="entry name" value="SpoU_MeTrfase"/>
</dbReference>
<evidence type="ECO:0000256" key="2">
    <source>
        <dbReference type="ARBA" id="ARBA00022603"/>
    </source>
</evidence>
<reference evidence="8 9" key="1">
    <citation type="submission" date="2013-08" db="EMBL/GenBank/DDBJ databases">
        <authorList>
            <person name="Durkin A.S."/>
            <person name="Haft D.R."/>
            <person name="McCorrison J."/>
            <person name="Torralba M."/>
            <person name="Gillis M."/>
            <person name="Haft D.H."/>
            <person name="Methe B."/>
            <person name="Sutton G."/>
            <person name="Nelson K.E."/>
        </authorList>
    </citation>
    <scope>NUCLEOTIDE SEQUENCE [LARGE SCALE GENOMIC DNA]</scope>
    <source>
        <strain evidence="7 9">ATCC 35536</strain>
        <strain evidence="6 8">VPI DR56BR1116</strain>
    </source>
</reference>
<evidence type="ECO:0000313" key="6">
    <source>
        <dbReference type="EMBL" id="ERF60272.1"/>
    </source>
</evidence>
<dbReference type="InterPro" id="IPR004384">
    <property type="entry name" value="RNA_MeTrfase_TrmJ/LasT"/>
</dbReference>
<dbReference type="GO" id="GO:0002128">
    <property type="term" value="P:tRNA nucleoside ribose methylation"/>
    <property type="evidence" value="ECO:0007669"/>
    <property type="project" value="TreeGrafter"/>
</dbReference>
<dbReference type="InterPro" id="IPR029026">
    <property type="entry name" value="tRNA_m1G_MTases_N"/>
</dbReference>
<dbReference type="AlphaFoldDB" id="U2KXB7"/>
<dbReference type="PIRSF" id="PIRSF004808">
    <property type="entry name" value="LasT"/>
    <property type="match status" value="1"/>
</dbReference>
<dbReference type="CDD" id="cd18093">
    <property type="entry name" value="SpoU-like_TrmJ"/>
    <property type="match status" value="1"/>
</dbReference>
<evidence type="ECO:0000313" key="8">
    <source>
        <dbReference type="Proteomes" id="UP000016412"/>
    </source>
</evidence>
<dbReference type="Proteomes" id="UP000016412">
    <property type="component" value="Unassembled WGS sequence"/>
</dbReference>
<dbReference type="EMBL" id="AVQI01000045">
    <property type="protein sequence ID" value="ERK03077.1"/>
    <property type="molecule type" value="Genomic_DNA"/>
</dbReference>
<dbReference type="STRING" id="1125725.HMPREF1325_2554"/>
<keyword evidence="4" id="KW-0949">S-adenosyl-L-methionine</keyword>
<evidence type="ECO:0000256" key="4">
    <source>
        <dbReference type="ARBA" id="ARBA00022691"/>
    </source>
</evidence>
<comment type="similarity">
    <text evidence="1">Belongs to the class IV-like SAM-binding methyltransferase superfamily. RNA methyltransferase TrmH family.</text>
</comment>
<keyword evidence="9" id="KW-1185">Reference proteome</keyword>
<sequence length="253" mass="27920">MYFMDLGKICIVLVRPEESRNIGAVCRSLANNDIDDLRIVGKKSDYDDDAVRTLALHAADIWESARFFRSITDATADCTLSAGTTRRRGKNRKGKLLLPEEFAGKAADICNAQGAVAAVFGNERTGLTDEELAECTLGVTIPSSERFASLNLSHAVQIICYALFREKHCGIAGYTPLPLSRIDTTVSLIADNLQKIGFFSVTGRRDMEHFWRAILSRAALSEGEAKYMEKIFTKAAGLSSRNKINNQVKIKHN</sequence>
<accession>U2KXB7</accession>
<name>U2KXB7_TRESO</name>
<dbReference type="GO" id="GO:0005829">
    <property type="term" value="C:cytosol"/>
    <property type="evidence" value="ECO:0007669"/>
    <property type="project" value="TreeGrafter"/>
</dbReference>
<dbReference type="EMBL" id="AUZJ01000043">
    <property type="protein sequence ID" value="ERF60272.1"/>
    <property type="molecule type" value="Genomic_DNA"/>
</dbReference>
<comment type="caution">
    <text evidence="6">The sequence shown here is derived from an EMBL/GenBank/DDBJ whole genome shotgun (WGS) entry which is preliminary data.</text>
</comment>
<dbReference type="Pfam" id="PF00588">
    <property type="entry name" value="SpoU_methylase"/>
    <property type="match status" value="1"/>
</dbReference>
<evidence type="ECO:0000313" key="9">
    <source>
        <dbReference type="Proteomes" id="UP000016646"/>
    </source>
</evidence>
<keyword evidence="3 6" id="KW-0808">Transferase</keyword>
<dbReference type="GO" id="GO:0003723">
    <property type="term" value="F:RNA binding"/>
    <property type="evidence" value="ECO:0007669"/>
    <property type="project" value="InterPro"/>
</dbReference>
<dbReference type="SUPFAM" id="SSF75217">
    <property type="entry name" value="alpha/beta knot"/>
    <property type="match status" value="1"/>
</dbReference>
<protein>
    <submittedName>
        <fullName evidence="6">RNA methyltransferase, TrmH family, group 1</fullName>
        <ecNumber evidence="6">2.1.1.-</ecNumber>
    </submittedName>
</protein>
<dbReference type="Gene3D" id="3.40.1280.10">
    <property type="match status" value="1"/>
</dbReference>
<dbReference type="InterPro" id="IPR029028">
    <property type="entry name" value="Alpha/beta_knot_MTases"/>
</dbReference>
<gene>
    <name evidence="7" type="ORF">HMPREF0860_2563</name>
    <name evidence="6" type="ORF">HMPREF1325_2554</name>
</gene>